<dbReference type="InterPro" id="IPR050791">
    <property type="entry name" value="Aldo-Keto_reductase"/>
</dbReference>
<evidence type="ECO:0000313" key="4">
    <source>
        <dbReference type="EMBL" id="MFC0410186.1"/>
    </source>
</evidence>
<gene>
    <name evidence="4" type="ORF">ACFFGY_18180</name>
</gene>
<dbReference type="Gene3D" id="3.20.20.100">
    <property type="entry name" value="NADP-dependent oxidoreductase domain"/>
    <property type="match status" value="1"/>
</dbReference>
<dbReference type="PANTHER" id="PTHR43625:SF40">
    <property type="entry name" value="ALDO-KETO REDUCTASE YAKC [NADP(+)]"/>
    <property type="match status" value="1"/>
</dbReference>
<keyword evidence="1" id="KW-0560">Oxidoreductase</keyword>
<dbReference type="InterPro" id="IPR020471">
    <property type="entry name" value="AKR"/>
</dbReference>
<dbReference type="InterPro" id="IPR023210">
    <property type="entry name" value="NADP_OxRdtase_dom"/>
</dbReference>
<keyword evidence="5" id="KW-1185">Reference proteome</keyword>
<dbReference type="Pfam" id="PF00248">
    <property type="entry name" value="Aldo_ket_red"/>
    <property type="match status" value="1"/>
</dbReference>
<dbReference type="CDD" id="cd19088">
    <property type="entry name" value="AKR_AKR13B1"/>
    <property type="match status" value="1"/>
</dbReference>
<dbReference type="NCBIfam" id="NF007695">
    <property type="entry name" value="PRK10376.1"/>
    <property type="match status" value="1"/>
</dbReference>
<feature type="compositionally biased region" description="Low complexity" evidence="2">
    <location>
        <begin position="1"/>
        <end position="10"/>
    </location>
</feature>
<dbReference type="PRINTS" id="PR00069">
    <property type="entry name" value="ALDKETRDTASE"/>
</dbReference>
<dbReference type="EMBL" id="JBHLUN010000013">
    <property type="protein sequence ID" value="MFC0410186.1"/>
    <property type="molecule type" value="Genomic_DNA"/>
</dbReference>
<dbReference type="PANTHER" id="PTHR43625">
    <property type="entry name" value="AFLATOXIN B1 ALDEHYDE REDUCTASE"/>
    <property type="match status" value="1"/>
</dbReference>
<proteinExistence type="predicted"/>
<evidence type="ECO:0000313" key="5">
    <source>
        <dbReference type="Proteomes" id="UP001589865"/>
    </source>
</evidence>
<dbReference type="RefSeq" id="WP_377045937.1">
    <property type="nucleotide sequence ID" value="NZ_JBHLUN010000013.1"/>
</dbReference>
<evidence type="ECO:0000256" key="2">
    <source>
        <dbReference type="SAM" id="MobiDB-lite"/>
    </source>
</evidence>
<dbReference type="InterPro" id="IPR036812">
    <property type="entry name" value="NAD(P)_OxRdtase_dom_sf"/>
</dbReference>
<accession>A0ABV6JWT7</accession>
<feature type="domain" description="NADP-dependent oxidoreductase" evidence="3">
    <location>
        <begin position="33"/>
        <end position="300"/>
    </location>
</feature>
<dbReference type="SUPFAM" id="SSF51430">
    <property type="entry name" value="NAD(P)-linked oxidoreductase"/>
    <property type="match status" value="1"/>
</dbReference>
<name>A0ABV6JWT7_9PROT</name>
<protein>
    <submittedName>
        <fullName evidence="4">Aldo/keto reductase family oxidoreductase</fullName>
    </submittedName>
</protein>
<organism evidence="4 5">
    <name type="scientific">Roseomonas elaeocarpi</name>
    <dbReference type="NCBI Taxonomy" id="907779"/>
    <lineage>
        <taxon>Bacteria</taxon>
        <taxon>Pseudomonadati</taxon>
        <taxon>Pseudomonadota</taxon>
        <taxon>Alphaproteobacteria</taxon>
        <taxon>Acetobacterales</taxon>
        <taxon>Roseomonadaceae</taxon>
        <taxon>Roseomonas</taxon>
    </lineage>
</organism>
<evidence type="ECO:0000259" key="3">
    <source>
        <dbReference type="Pfam" id="PF00248"/>
    </source>
</evidence>
<reference evidence="4 5" key="1">
    <citation type="submission" date="2024-09" db="EMBL/GenBank/DDBJ databases">
        <authorList>
            <person name="Sun Q."/>
            <person name="Mori K."/>
        </authorList>
    </citation>
    <scope>NUCLEOTIDE SEQUENCE [LARGE SCALE GENOMIC DNA]</scope>
    <source>
        <strain evidence="4 5">TBRC 5777</strain>
    </source>
</reference>
<dbReference type="Proteomes" id="UP001589865">
    <property type="component" value="Unassembled WGS sequence"/>
</dbReference>
<feature type="region of interest" description="Disordered" evidence="2">
    <location>
        <begin position="1"/>
        <end position="22"/>
    </location>
</feature>
<sequence length="304" mass="32504">MTDQNRTTATPDDRATDPAAAGRFTLGERSVKRLGYGAMQLAGRGVFGPPKDHGAALAVLRAAVEAGVDHIDTSDFYGPHVTNRLIREALHPYDRDLTIVTKLGARRGADASWLPAFAPEELRAAVHSNLRNLGLDVLDVVNLRFMFDVHGPAEGPIEAPLTVLAEMQREGLIRHIGLSNATAKQVAEARRICPIVCVQNQYNLAHRDDDALIDALAADGIAYVPFFPLGGFSPLQSDTLSAVAARLGATPMQVALAWLLRRAPNILLIPGTSSVAHLRENLAAATLALPDEVMAELDGIAPRG</sequence>
<evidence type="ECO:0000256" key="1">
    <source>
        <dbReference type="ARBA" id="ARBA00023002"/>
    </source>
</evidence>
<comment type="caution">
    <text evidence="4">The sequence shown here is derived from an EMBL/GenBank/DDBJ whole genome shotgun (WGS) entry which is preliminary data.</text>
</comment>